<feature type="region of interest" description="Disordered" evidence="1">
    <location>
        <begin position="838"/>
        <end position="910"/>
    </location>
</feature>
<feature type="compositionally biased region" description="Low complexity" evidence="1">
    <location>
        <begin position="521"/>
        <end position="533"/>
    </location>
</feature>
<dbReference type="Proteomes" id="UP000887566">
    <property type="component" value="Unplaced"/>
</dbReference>
<dbReference type="AlphaFoldDB" id="A0A914XTU2"/>
<feature type="compositionally biased region" description="Low complexity" evidence="1">
    <location>
        <begin position="784"/>
        <end position="796"/>
    </location>
</feature>
<accession>A0A914XTU2</accession>
<feature type="region of interest" description="Disordered" evidence="1">
    <location>
        <begin position="453"/>
        <end position="615"/>
    </location>
</feature>
<evidence type="ECO:0000256" key="1">
    <source>
        <dbReference type="SAM" id="MobiDB-lite"/>
    </source>
</evidence>
<feature type="compositionally biased region" description="Basic and acidic residues" evidence="1">
    <location>
        <begin position="542"/>
        <end position="594"/>
    </location>
</feature>
<evidence type="ECO:0000313" key="2">
    <source>
        <dbReference type="Proteomes" id="UP000887566"/>
    </source>
</evidence>
<feature type="compositionally biased region" description="Basic and acidic residues" evidence="1">
    <location>
        <begin position="698"/>
        <end position="733"/>
    </location>
</feature>
<feature type="compositionally biased region" description="Low complexity" evidence="1">
    <location>
        <begin position="453"/>
        <end position="473"/>
    </location>
</feature>
<feature type="compositionally biased region" description="Basic and acidic residues" evidence="1">
    <location>
        <begin position="753"/>
        <end position="765"/>
    </location>
</feature>
<evidence type="ECO:0000313" key="3">
    <source>
        <dbReference type="WBParaSite" id="PSAMB.scaffold998size37390.g10284.t1"/>
    </source>
</evidence>
<proteinExistence type="predicted"/>
<feature type="region of interest" description="Disordered" evidence="1">
    <location>
        <begin position="636"/>
        <end position="814"/>
    </location>
</feature>
<feature type="compositionally biased region" description="Polar residues" evidence="1">
    <location>
        <begin position="734"/>
        <end position="745"/>
    </location>
</feature>
<feature type="compositionally biased region" description="Basic and acidic residues" evidence="1">
    <location>
        <begin position="838"/>
        <end position="850"/>
    </location>
</feature>
<keyword evidence="2" id="KW-1185">Reference proteome</keyword>
<reference evidence="3" key="1">
    <citation type="submission" date="2022-11" db="UniProtKB">
        <authorList>
            <consortium name="WormBaseParasite"/>
        </authorList>
    </citation>
    <scope>IDENTIFICATION</scope>
</reference>
<dbReference type="WBParaSite" id="PSAMB.scaffold998size37390.g10284.t1">
    <property type="protein sequence ID" value="PSAMB.scaffold998size37390.g10284.t1"/>
    <property type="gene ID" value="PSAMB.scaffold998size37390.g10284"/>
</dbReference>
<name>A0A914XTU2_9BILA</name>
<feature type="compositionally biased region" description="Polar residues" evidence="1">
    <location>
        <begin position="860"/>
        <end position="877"/>
    </location>
</feature>
<protein>
    <submittedName>
        <fullName evidence="3">LisH domain-containing protein</fullName>
    </submittedName>
</protein>
<sequence>MIPSNRPKPGSLPDSSNVYLVHYLHYSQMSPTIVALLLAPEKTFRFGQTDAHKAGSLTCVEALIGGNVSPKTRPYSEAKNERTKRRMAFARESTAVAGGSGDKVSDLMDGLIFGYLSRRHYEATCKAFVDESPSLRQKWSEQWGDATMGTPPSIEISIHGKLLEEIVTMYMELGNFVAPPQFVNFGLKLRQLSSEFATLMGAGWSERQQQLYGRKTTLPTRTQPVSLAGGVRNFQTGPSNFTILREAPIEAVAMGGVDVSSPEKIGGGTLESRRRKAPPRHLANSNVMQSPLKEVRTSEPTTSAFPSITFDSFDTLLDNGLADAVADGINRNLHKDASECQSTAFCDFNAIVDDILSTDNDAVFKAFNIAAGNPQRLSDAGQLSSEELLHDVSADEADLLNGWDPLHISHQSPLKIARIVIDNVEDGEIVASTAAQSKNKAVDLLAKIVDSSQMSCSPSPSLLPTPSLNDSTSRPTKSAKVMPQADSQGSDLPRPASLAIASKSDVVGKTKNKKGNPADQTRTSSSASPSTTTVEAAQSRTGKNEKSKSSSSEPSDRRSEIKKSDKHKEKKEKEKEKEKEKDKDKEKERDDEKKKKGLQPSNKATEKNKRPFGLNHFVTKRLYPEHQCTSTNEMFANSDLFESESPKRKRPKSSVDTVDIPAMRQAPLSKVESARRKLIDCMLESRPISPPSTTSAPKSKDKNREERHAKVVSGDKRRDIYSPELPRVQRSESRSPSLLHQSVSKTRPAATKESSKMESRQKEKSAPAPPSSENRTPNRIIAQKPSPTSSKGSSSSVKRKEKVPSPKSICSGVGKYRPIQLVGGSHSAKVGIVLEKAARARRQAEKEKVDVGAAVVSEAPSASQTTPRPATTSSQLSPPIKSSPLKRTEKPLDDSELIDMSTNTPVTDETDRNLIVLRMIDEAASSPTKTTTTTTPPLATGSVSDLAAYCEQKCGFRLNLPVSPPKKVVRVDNARMESILALLHGTKR</sequence>
<organism evidence="2 3">
    <name type="scientific">Plectus sambesii</name>
    <dbReference type="NCBI Taxonomy" id="2011161"/>
    <lineage>
        <taxon>Eukaryota</taxon>
        <taxon>Metazoa</taxon>
        <taxon>Ecdysozoa</taxon>
        <taxon>Nematoda</taxon>
        <taxon>Chromadorea</taxon>
        <taxon>Plectida</taxon>
        <taxon>Plectina</taxon>
        <taxon>Plectoidea</taxon>
        <taxon>Plectidae</taxon>
        <taxon>Plectus</taxon>
    </lineage>
</organism>